<evidence type="ECO:0000313" key="2">
    <source>
        <dbReference type="Proteomes" id="UP001176941"/>
    </source>
</evidence>
<sequence length="76" mass="8781">MDWDYSDRFLGLLRRNNYVIVLCRLEENWAGASHGLCPHITPGDPLVTEEIAEPTELPFVNGPTLRKVETWTLRAW</sequence>
<dbReference type="Proteomes" id="UP001176941">
    <property type="component" value="Chromosome 27"/>
</dbReference>
<proteinExistence type="predicted"/>
<keyword evidence="2" id="KW-1185">Reference proteome</keyword>
<name>A0ABN8Z262_RANTA</name>
<organism evidence="1 2">
    <name type="scientific">Rangifer tarandus platyrhynchus</name>
    <name type="common">Svalbard reindeer</name>
    <dbReference type="NCBI Taxonomy" id="3082113"/>
    <lineage>
        <taxon>Eukaryota</taxon>
        <taxon>Metazoa</taxon>
        <taxon>Chordata</taxon>
        <taxon>Craniata</taxon>
        <taxon>Vertebrata</taxon>
        <taxon>Euteleostomi</taxon>
        <taxon>Mammalia</taxon>
        <taxon>Eutheria</taxon>
        <taxon>Laurasiatheria</taxon>
        <taxon>Artiodactyla</taxon>
        <taxon>Ruminantia</taxon>
        <taxon>Pecora</taxon>
        <taxon>Cervidae</taxon>
        <taxon>Odocoileinae</taxon>
        <taxon>Rangifer</taxon>
    </lineage>
</organism>
<reference evidence="1" key="1">
    <citation type="submission" date="2023-04" db="EMBL/GenBank/DDBJ databases">
        <authorList>
            <consortium name="ELIXIR-Norway"/>
        </authorList>
    </citation>
    <scope>NUCLEOTIDE SEQUENCE [LARGE SCALE GENOMIC DNA]</scope>
</reference>
<accession>A0ABN8Z262</accession>
<protein>
    <submittedName>
        <fullName evidence="1">Uncharacterized protein</fullName>
    </submittedName>
</protein>
<dbReference type="EMBL" id="OX459963">
    <property type="protein sequence ID" value="CAI9167940.1"/>
    <property type="molecule type" value="Genomic_DNA"/>
</dbReference>
<gene>
    <name evidence="1" type="ORF">MRATA1EN1_LOCUS16902</name>
</gene>
<evidence type="ECO:0000313" key="1">
    <source>
        <dbReference type="EMBL" id="CAI9167940.1"/>
    </source>
</evidence>